<dbReference type="EMBL" id="CAFZ01000112">
    <property type="protein sequence ID" value="CCA71266.1"/>
    <property type="molecule type" value="Genomic_DNA"/>
</dbReference>
<feature type="region of interest" description="Disordered" evidence="1">
    <location>
        <begin position="356"/>
        <end position="394"/>
    </location>
</feature>
<dbReference type="Pfam" id="PF10309">
    <property type="entry name" value="NCBP3"/>
    <property type="match status" value="1"/>
</dbReference>
<reference evidence="2 3" key="1">
    <citation type="journal article" date="2011" name="PLoS Pathog.">
        <title>Endophytic Life Strategies Decoded by Genome and Transcriptome Analyses of the Mutualistic Root Symbiont Piriformospora indica.</title>
        <authorList>
            <person name="Zuccaro A."/>
            <person name="Lahrmann U."/>
            <person name="Guldener U."/>
            <person name="Langen G."/>
            <person name="Pfiffi S."/>
            <person name="Biedenkopf D."/>
            <person name="Wong P."/>
            <person name="Samans B."/>
            <person name="Grimm C."/>
            <person name="Basiewicz M."/>
            <person name="Murat C."/>
            <person name="Martin F."/>
            <person name="Kogel K.H."/>
        </authorList>
    </citation>
    <scope>NUCLEOTIDE SEQUENCE [LARGE SCALE GENOMIC DNA]</scope>
    <source>
        <strain evidence="2 3">DSM 11827</strain>
    </source>
</reference>
<proteinExistence type="predicted"/>
<sequence length="421" mass="44592">MAACTTKILELRGFHQQLKTKDIQTAFATFGESFKIKWIDDNSLYLVFTDAVTAKRVFLQSLGSMPHQLVPAPNATISLTPYKGPDAQSIIAYTQRAPRSERTNSMSGQHQVQQQVQQQEAALALATGNVSPAVSMMLLAAAAAGPPGMLNGAINGTGYSPVSPQSSNNLPFLQHRGSNGSLRSSFSQGSIPESYSIGSNNSMPSISPSSSWSDAASNYSNYRLGGGRNSSMSLHPSGFPMSRSGLEDIAEASSREEMPSQTVSRANSIIPSPLEHSANIVVTASTPLVGERFESQQSAHPIDSRLSSPGKPKSDTERPGGPWLSREPSPTPSLPSLHEKESIKSLVDGVGNLSLQNQASNDEMALSDTERSPSNGINTPPEGRAPPRIGNPGKRMLGAALGIRHPSLPPRVIPGSMSVAN</sequence>
<evidence type="ECO:0000313" key="3">
    <source>
        <dbReference type="Proteomes" id="UP000007148"/>
    </source>
</evidence>
<evidence type="ECO:0000256" key="1">
    <source>
        <dbReference type="SAM" id="MobiDB-lite"/>
    </source>
</evidence>
<dbReference type="STRING" id="1109443.G4TIX7"/>
<dbReference type="GO" id="GO:0000340">
    <property type="term" value="F:RNA 7-methylguanosine cap binding"/>
    <property type="evidence" value="ECO:0007669"/>
    <property type="project" value="InterPro"/>
</dbReference>
<name>G4TIX7_SERID</name>
<protein>
    <submittedName>
        <fullName evidence="2">Uncharacterized protein</fullName>
    </submittedName>
</protein>
<dbReference type="GO" id="GO:0003729">
    <property type="term" value="F:mRNA binding"/>
    <property type="evidence" value="ECO:0007669"/>
    <property type="project" value="InterPro"/>
</dbReference>
<dbReference type="Gene3D" id="3.30.70.330">
    <property type="match status" value="1"/>
</dbReference>
<dbReference type="InterPro" id="IPR019416">
    <property type="entry name" value="NCBP3"/>
</dbReference>
<evidence type="ECO:0000313" key="2">
    <source>
        <dbReference type="EMBL" id="CCA71266.1"/>
    </source>
</evidence>
<dbReference type="OrthoDB" id="5418203at2759"/>
<dbReference type="Proteomes" id="UP000007148">
    <property type="component" value="Unassembled WGS sequence"/>
</dbReference>
<dbReference type="InParanoid" id="G4TIX7"/>
<comment type="caution">
    <text evidence="2">The sequence shown here is derived from an EMBL/GenBank/DDBJ whole genome shotgun (WGS) entry which is preliminary data.</text>
</comment>
<dbReference type="AlphaFoldDB" id="G4TIX7"/>
<accession>G4TIX7</accession>
<dbReference type="InterPro" id="IPR012677">
    <property type="entry name" value="Nucleotide-bd_a/b_plait_sf"/>
</dbReference>
<feature type="region of interest" description="Disordered" evidence="1">
    <location>
        <begin position="165"/>
        <end position="190"/>
    </location>
</feature>
<gene>
    <name evidence="2" type="ORF">PIIN_05205</name>
</gene>
<organism evidence="2 3">
    <name type="scientific">Serendipita indica (strain DSM 11827)</name>
    <name type="common">Root endophyte fungus</name>
    <name type="synonym">Piriformospora indica</name>
    <dbReference type="NCBI Taxonomy" id="1109443"/>
    <lineage>
        <taxon>Eukaryota</taxon>
        <taxon>Fungi</taxon>
        <taxon>Dikarya</taxon>
        <taxon>Basidiomycota</taxon>
        <taxon>Agaricomycotina</taxon>
        <taxon>Agaricomycetes</taxon>
        <taxon>Sebacinales</taxon>
        <taxon>Serendipitaceae</taxon>
        <taxon>Serendipita</taxon>
    </lineage>
</organism>
<dbReference type="HOGENOM" id="CLU_652303_0_0_1"/>
<keyword evidence="3" id="KW-1185">Reference proteome</keyword>
<feature type="region of interest" description="Disordered" evidence="1">
    <location>
        <begin position="293"/>
        <end position="338"/>
    </location>
</feature>